<evidence type="ECO:0000313" key="2">
    <source>
        <dbReference type="WBParaSite" id="ALUE_0001797901-mRNA-1"/>
    </source>
</evidence>
<dbReference type="AlphaFoldDB" id="A0A0M3IHQ6"/>
<proteinExistence type="predicted"/>
<protein>
    <submittedName>
        <fullName evidence="2">Ovule protein</fullName>
    </submittedName>
</protein>
<evidence type="ECO:0000313" key="1">
    <source>
        <dbReference type="Proteomes" id="UP000036681"/>
    </source>
</evidence>
<organism evidence="1 2">
    <name type="scientific">Ascaris lumbricoides</name>
    <name type="common">Giant roundworm</name>
    <dbReference type="NCBI Taxonomy" id="6252"/>
    <lineage>
        <taxon>Eukaryota</taxon>
        <taxon>Metazoa</taxon>
        <taxon>Ecdysozoa</taxon>
        <taxon>Nematoda</taxon>
        <taxon>Chromadorea</taxon>
        <taxon>Rhabditida</taxon>
        <taxon>Spirurina</taxon>
        <taxon>Ascaridomorpha</taxon>
        <taxon>Ascaridoidea</taxon>
        <taxon>Ascarididae</taxon>
        <taxon>Ascaris</taxon>
    </lineage>
</organism>
<dbReference type="Proteomes" id="UP000036681">
    <property type="component" value="Unplaced"/>
</dbReference>
<name>A0A0M3IHQ6_ASCLU</name>
<reference evidence="2" key="1">
    <citation type="submission" date="2017-02" db="UniProtKB">
        <authorList>
            <consortium name="WormBaseParasite"/>
        </authorList>
    </citation>
    <scope>IDENTIFICATION</scope>
</reference>
<accession>A0A0M3IHQ6</accession>
<dbReference type="WBParaSite" id="ALUE_0001797901-mRNA-1">
    <property type="protein sequence ID" value="ALUE_0001797901-mRNA-1"/>
    <property type="gene ID" value="ALUE_0001797901"/>
</dbReference>
<keyword evidence="1" id="KW-1185">Reference proteome</keyword>
<sequence length="72" mass="8800">MLHAYSLPISLDYLDMKSRLTIWYAQMWPKLEWSSKYTGNFYDIRDTIMILISACNRQKRCKRLWNFNFSLI</sequence>